<evidence type="ECO:0000256" key="5">
    <source>
        <dbReference type="ARBA" id="ARBA00022989"/>
    </source>
</evidence>
<reference evidence="9 10" key="1">
    <citation type="submission" date="2022-10" db="EMBL/GenBank/DDBJ databases">
        <title>Complete genome sequence of Exiguobacterium profundum TSS-3 isolated from an extremely saline-alkaline spring located in Ixtapa, Chiapas-Mexico.</title>
        <authorList>
            <person name="Rincon-Rosales R."/>
            <person name="Rogel M.A."/>
            <person name="Rincon-Molina C.I."/>
            <person name="Guerrero G."/>
            <person name="Manzano-Gomez L.A."/>
            <person name="Lopez-Lopez A."/>
            <person name="Rincon Molina F.A."/>
            <person name="Martinez-Romero E."/>
        </authorList>
    </citation>
    <scope>NUCLEOTIDE SEQUENCE [LARGE SCALE GENOMIC DNA]</scope>
    <source>
        <strain evidence="9 10">TSS-3</strain>
    </source>
</reference>
<dbReference type="Pfam" id="PF02080">
    <property type="entry name" value="TrkA_C"/>
    <property type="match status" value="1"/>
</dbReference>
<gene>
    <name evidence="9" type="ORF">OE059_11355</name>
</gene>
<evidence type="ECO:0000256" key="3">
    <source>
        <dbReference type="ARBA" id="ARBA00022692"/>
    </source>
</evidence>
<protein>
    <submittedName>
        <fullName evidence="9">SLC13 family permease</fullName>
    </submittedName>
</protein>
<name>A0ABY8B0Z4_9BACL</name>
<dbReference type="Gene3D" id="3.30.70.1450">
    <property type="entry name" value="Regulator of K+ conductance, C-terminal domain"/>
    <property type="match status" value="1"/>
</dbReference>
<dbReference type="RefSeq" id="WP_275060013.1">
    <property type="nucleotide sequence ID" value="NZ_CP109617.1"/>
</dbReference>
<dbReference type="PANTHER" id="PTHR43652">
    <property type="entry name" value="BASIC AMINO ACID ANTIPORTER YFCC-RELATED"/>
    <property type="match status" value="1"/>
</dbReference>
<dbReference type="PANTHER" id="PTHR43652:SF1">
    <property type="entry name" value="RESPONSE REGULATOR"/>
    <property type="match status" value="1"/>
</dbReference>
<dbReference type="InterPro" id="IPR006037">
    <property type="entry name" value="RCK_C"/>
</dbReference>
<sequence length="591" mass="64894">MITVIILLGMIFFFIAGWLRADVVALIGLVCLVLTQQLTPGEAMAGFSNPVVLMIAGLFVVGAGLFHSGLAERMASLLIPYAGGNATRLFYLFMLTVTLLSSVMSNTGTVAVLIPVVMVMARKIQQSTDSYLMPLAFFSSIGGTMTLIGTPPNLVAAEALRGITDEPLGFFSLFPIGLVVMVIGLIYFRLIGNRLLDQGGAKQWSKTEVSEPLRPNVYVMSIPKSHPLIGKQLRDLPWSHEGVIVLKERVHGRHHHETAYADTVLRPGELLVSGEERHVRNFSEKEQIPFEPIEATRVDDQTGGVLLFTIPGVSRLIGKRIGESQLRNQFHVNVLKVIRPQEEIAHVRLTDTPLKQGDMLMVQGTWDDLERMERETHDLLSNERVTEVANRVVSGRHQLAAGIIMLMLLLMFIFEWVDPTVAVWMAALAMVLSGAVRQMDVAYQSIQWSSLVLIAAMIPVGTALEKAGIMGWVVEWIERTFADFGPIWVLVVLFVSTMLLSQIISNTATAILFVPLAIALAESMTVSPVPFVVAVAISASLAFMTPFGSPTNAMVFSIGNYRFMDFVKVGVPLQLITGIIGILMILILFPF</sequence>
<evidence type="ECO:0000313" key="9">
    <source>
        <dbReference type="EMBL" id="WED54643.1"/>
    </source>
</evidence>
<proteinExistence type="predicted"/>
<keyword evidence="3 7" id="KW-0812">Transmembrane</keyword>
<keyword evidence="10" id="KW-1185">Reference proteome</keyword>
<feature type="transmembrane region" description="Helical" evidence="7">
    <location>
        <begin position="422"/>
        <end position="439"/>
    </location>
</feature>
<feature type="transmembrane region" description="Helical" evidence="7">
    <location>
        <begin position="6"/>
        <end position="35"/>
    </location>
</feature>
<dbReference type="InterPro" id="IPR036721">
    <property type="entry name" value="RCK_C_sf"/>
</dbReference>
<feature type="transmembrane region" description="Helical" evidence="7">
    <location>
        <begin position="451"/>
        <end position="474"/>
    </location>
</feature>
<evidence type="ECO:0000256" key="4">
    <source>
        <dbReference type="ARBA" id="ARBA00022737"/>
    </source>
</evidence>
<evidence type="ECO:0000256" key="7">
    <source>
        <dbReference type="SAM" id="Phobius"/>
    </source>
</evidence>
<dbReference type="Proteomes" id="UP001219957">
    <property type="component" value="Chromosome"/>
</dbReference>
<dbReference type="InterPro" id="IPR004680">
    <property type="entry name" value="Cit_transptr-like_dom"/>
</dbReference>
<keyword evidence="4" id="KW-0677">Repeat</keyword>
<evidence type="ECO:0000313" key="10">
    <source>
        <dbReference type="Proteomes" id="UP001219957"/>
    </source>
</evidence>
<dbReference type="Pfam" id="PF03600">
    <property type="entry name" value="CitMHS"/>
    <property type="match status" value="1"/>
</dbReference>
<keyword evidence="6 7" id="KW-0472">Membrane</keyword>
<feature type="transmembrane region" description="Helical" evidence="7">
    <location>
        <begin position="47"/>
        <end position="70"/>
    </location>
</feature>
<feature type="transmembrane region" description="Helical" evidence="7">
    <location>
        <begin position="399"/>
        <end position="416"/>
    </location>
</feature>
<feature type="transmembrane region" description="Helical" evidence="7">
    <location>
        <begin position="168"/>
        <end position="188"/>
    </location>
</feature>
<accession>A0ABY8B0Z4</accession>
<dbReference type="EMBL" id="CP109617">
    <property type="protein sequence ID" value="WED54643.1"/>
    <property type="molecule type" value="Genomic_DNA"/>
</dbReference>
<feature type="transmembrane region" description="Helical" evidence="7">
    <location>
        <begin position="531"/>
        <end position="549"/>
    </location>
</feature>
<evidence type="ECO:0000256" key="2">
    <source>
        <dbReference type="ARBA" id="ARBA00022448"/>
    </source>
</evidence>
<dbReference type="SUPFAM" id="SSF116726">
    <property type="entry name" value="TrkA C-terminal domain-like"/>
    <property type="match status" value="1"/>
</dbReference>
<feature type="transmembrane region" description="Helical" evidence="7">
    <location>
        <begin position="131"/>
        <end position="148"/>
    </location>
</feature>
<feature type="transmembrane region" description="Helical" evidence="7">
    <location>
        <begin position="569"/>
        <end position="589"/>
    </location>
</feature>
<feature type="domain" description="RCK C-terminal" evidence="8">
    <location>
        <begin position="293"/>
        <end position="378"/>
    </location>
</feature>
<dbReference type="InterPro" id="IPR051679">
    <property type="entry name" value="DASS-Related_Transporters"/>
</dbReference>
<evidence type="ECO:0000256" key="1">
    <source>
        <dbReference type="ARBA" id="ARBA00004141"/>
    </source>
</evidence>
<keyword evidence="2" id="KW-0813">Transport</keyword>
<keyword evidence="5 7" id="KW-1133">Transmembrane helix</keyword>
<evidence type="ECO:0000256" key="6">
    <source>
        <dbReference type="ARBA" id="ARBA00023136"/>
    </source>
</evidence>
<feature type="transmembrane region" description="Helical" evidence="7">
    <location>
        <begin position="90"/>
        <end position="119"/>
    </location>
</feature>
<dbReference type="PROSITE" id="PS51202">
    <property type="entry name" value="RCK_C"/>
    <property type="match status" value="1"/>
</dbReference>
<evidence type="ECO:0000259" key="8">
    <source>
        <dbReference type="PROSITE" id="PS51202"/>
    </source>
</evidence>
<comment type="subcellular location">
    <subcellularLocation>
        <location evidence="1">Membrane</location>
        <topology evidence="1">Multi-pass membrane protein</topology>
    </subcellularLocation>
</comment>
<organism evidence="9 10">
    <name type="scientific">Exiguobacterium profundum</name>
    <dbReference type="NCBI Taxonomy" id="307643"/>
    <lineage>
        <taxon>Bacteria</taxon>
        <taxon>Bacillati</taxon>
        <taxon>Bacillota</taxon>
        <taxon>Bacilli</taxon>
        <taxon>Bacillales</taxon>
        <taxon>Bacillales Family XII. Incertae Sedis</taxon>
        <taxon>Exiguobacterium</taxon>
    </lineage>
</organism>
<feature type="transmembrane region" description="Helical" evidence="7">
    <location>
        <begin position="486"/>
        <end position="519"/>
    </location>
</feature>